<name>A0A812E8U6_ACAPH</name>
<organism evidence="2 3">
    <name type="scientific">Acanthosepion pharaonis</name>
    <name type="common">Pharaoh cuttlefish</name>
    <name type="synonym">Sepia pharaonis</name>
    <dbReference type="NCBI Taxonomy" id="158019"/>
    <lineage>
        <taxon>Eukaryota</taxon>
        <taxon>Metazoa</taxon>
        <taxon>Spiralia</taxon>
        <taxon>Lophotrochozoa</taxon>
        <taxon>Mollusca</taxon>
        <taxon>Cephalopoda</taxon>
        <taxon>Coleoidea</taxon>
        <taxon>Decapodiformes</taxon>
        <taxon>Sepiida</taxon>
        <taxon>Sepiina</taxon>
        <taxon>Sepiidae</taxon>
        <taxon>Acanthosepion</taxon>
    </lineage>
</organism>
<dbReference type="AlphaFoldDB" id="A0A812E8U6"/>
<dbReference type="PANTHER" id="PTHR46961">
    <property type="entry name" value="DYNEIN HEAVY CHAIN 1, AXONEMAL-LIKE PROTEIN"/>
    <property type="match status" value="1"/>
</dbReference>
<dbReference type="Gene3D" id="3.10.490.20">
    <property type="match status" value="1"/>
</dbReference>
<dbReference type="InterPro" id="IPR026983">
    <property type="entry name" value="DHC"/>
</dbReference>
<dbReference type="Proteomes" id="UP000597762">
    <property type="component" value="Unassembled WGS sequence"/>
</dbReference>
<accession>A0A812E8U6</accession>
<dbReference type="Pfam" id="PF18199">
    <property type="entry name" value="Dynein_C"/>
    <property type="match status" value="1"/>
</dbReference>
<dbReference type="FunFam" id="3.10.490.20:FF:000001">
    <property type="entry name" value="dynein heavy chain 7, axonemal"/>
    <property type="match status" value="1"/>
</dbReference>
<dbReference type="Gene3D" id="1.20.1270.280">
    <property type="match status" value="1"/>
</dbReference>
<dbReference type="GO" id="GO:0045505">
    <property type="term" value="F:dynein intermediate chain binding"/>
    <property type="evidence" value="ECO:0007669"/>
    <property type="project" value="InterPro"/>
</dbReference>
<protein>
    <submittedName>
        <fullName evidence="2">DNAH</fullName>
    </submittedName>
</protein>
<dbReference type="InterPro" id="IPR043160">
    <property type="entry name" value="Dynein_C_barrel"/>
</dbReference>
<proteinExistence type="predicted"/>
<evidence type="ECO:0000259" key="1">
    <source>
        <dbReference type="Pfam" id="PF18199"/>
    </source>
</evidence>
<evidence type="ECO:0000313" key="2">
    <source>
        <dbReference type="EMBL" id="CAE1317659.1"/>
    </source>
</evidence>
<dbReference type="GO" id="GO:0007018">
    <property type="term" value="P:microtubule-based movement"/>
    <property type="evidence" value="ECO:0007669"/>
    <property type="project" value="InterPro"/>
</dbReference>
<dbReference type="InterPro" id="IPR041228">
    <property type="entry name" value="Dynein_C"/>
</dbReference>
<dbReference type="FunFam" id="1.20.1270.280:FF:000038">
    <property type="entry name" value="AT13908p"/>
    <property type="match status" value="1"/>
</dbReference>
<dbReference type="OrthoDB" id="10251809at2759"/>
<comment type="caution">
    <text evidence="2">The sequence shown here is derived from an EMBL/GenBank/DDBJ whole genome shotgun (WGS) entry which is preliminary data.</text>
</comment>
<sequence length="316" mass="35796">MHDNVDITRELHETQQLFDSVLLTLGQGDGGMSGQTDETLFEIATDILAKLPNDFNIEAGVQKYPVVYSESMNTVLVQEMERFNKLMQIIRSSLQSLQKAIKGLVVMSATLEAVASSLLIGRVPAMWAKRSYPSLKPLGSYIQDFLDRLKFLQHWFDNGKPHSFWVSGFFFTQAFLTGVMQNYARKYTIPIDTLAFDFQVLPMSSCDNSPDDGAYIYGLFLDGARWNREEGLLADQLLRILVEAMPIIWLKPSNKDTISEDNERYECPVYKTSERKGTLSTTGHSTNFVLSILLDTNKPVQHWIKRGTALLCQTDD</sequence>
<dbReference type="PANTHER" id="PTHR46961:SF17">
    <property type="entry name" value="AAA+ ATPASE DOMAIN-CONTAINING PROTEIN"/>
    <property type="match status" value="1"/>
</dbReference>
<keyword evidence="3" id="KW-1185">Reference proteome</keyword>
<dbReference type="FunFam" id="1.20.1270.280:FF:000037">
    <property type="entry name" value="Dynein, axonemal, heavy chain 7"/>
    <property type="match status" value="1"/>
</dbReference>
<dbReference type="GO" id="GO:0030286">
    <property type="term" value="C:dynein complex"/>
    <property type="evidence" value="ECO:0007669"/>
    <property type="project" value="InterPro"/>
</dbReference>
<gene>
    <name evidence="2" type="ORF">SPHA_68185</name>
</gene>
<feature type="domain" description="Dynein heavy chain C-terminal" evidence="1">
    <location>
        <begin position="12"/>
        <end position="312"/>
    </location>
</feature>
<dbReference type="EMBL" id="CAHIKZ030004950">
    <property type="protein sequence ID" value="CAE1317659.1"/>
    <property type="molecule type" value="Genomic_DNA"/>
</dbReference>
<dbReference type="GO" id="GO:0051959">
    <property type="term" value="F:dynein light intermediate chain binding"/>
    <property type="evidence" value="ECO:0007669"/>
    <property type="project" value="InterPro"/>
</dbReference>
<evidence type="ECO:0000313" key="3">
    <source>
        <dbReference type="Proteomes" id="UP000597762"/>
    </source>
</evidence>
<reference evidence="2" key="1">
    <citation type="submission" date="2021-01" db="EMBL/GenBank/DDBJ databases">
        <authorList>
            <person name="Li R."/>
            <person name="Bekaert M."/>
        </authorList>
    </citation>
    <scope>NUCLEOTIDE SEQUENCE</scope>
    <source>
        <strain evidence="2">Farmed</strain>
    </source>
</reference>